<reference evidence="1" key="1">
    <citation type="journal article" date="2015" name="Nature">
        <title>Complex archaea that bridge the gap between prokaryotes and eukaryotes.</title>
        <authorList>
            <person name="Spang A."/>
            <person name="Saw J.H."/>
            <person name="Jorgensen S.L."/>
            <person name="Zaremba-Niedzwiedzka K."/>
            <person name="Martijn J."/>
            <person name="Lind A.E."/>
            <person name="van Eijk R."/>
            <person name="Schleper C."/>
            <person name="Guy L."/>
            <person name="Ettema T.J."/>
        </authorList>
    </citation>
    <scope>NUCLEOTIDE SEQUENCE</scope>
</reference>
<gene>
    <name evidence="1" type="ORF">LCGC14_1672030</name>
</gene>
<dbReference type="InterPro" id="IPR011249">
    <property type="entry name" value="Metalloenz_LuxS/M16"/>
</dbReference>
<evidence type="ECO:0000313" key="1">
    <source>
        <dbReference type="EMBL" id="KKM17805.1"/>
    </source>
</evidence>
<dbReference type="Gene3D" id="3.30.830.10">
    <property type="entry name" value="Metalloenzyme, LuxS/M16 peptidase-like"/>
    <property type="match status" value="1"/>
</dbReference>
<comment type="caution">
    <text evidence="1">The sequence shown here is derived from an EMBL/GenBank/DDBJ whole genome shotgun (WGS) entry which is preliminary data.</text>
</comment>
<name>A0A0F9KQW4_9ZZZZ</name>
<dbReference type="AlphaFoldDB" id="A0A0F9KQW4"/>
<organism evidence="1">
    <name type="scientific">marine sediment metagenome</name>
    <dbReference type="NCBI Taxonomy" id="412755"/>
    <lineage>
        <taxon>unclassified sequences</taxon>
        <taxon>metagenomes</taxon>
        <taxon>ecological metagenomes</taxon>
    </lineage>
</organism>
<dbReference type="SUPFAM" id="SSF63411">
    <property type="entry name" value="LuxS/MPP-like metallohydrolase"/>
    <property type="match status" value="1"/>
</dbReference>
<proteinExistence type="predicted"/>
<sequence length="119" mass="13221">GKTVNDLKAAINMQVNKLKQTRISQAELERVKSQVMADDVYQKDSVFYQAMQIGMLETIGVDWRIGDEYVANIKAVTPEQIQSVAKKYFVDDTLSVGELVPLPMYGQPSMALSGANNVH</sequence>
<dbReference type="GO" id="GO:0046872">
    <property type="term" value="F:metal ion binding"/>
    <property type="evidence" value="ECO:0007669"/>
    <property type="project" value="InterPro"/>
</dbReference>
<evidence type="ECO:0008006" key="2">
    <source>
        <dbReference type="Google" id="ProtNLM"/>
    </source>
</evidence>
<accession>A0A0F9KQW4</accession>
<protein>
    <recommendedName>
        <fullName evidence="2">Peptidase M16 C-terminal domain-containing protein</fullName>
    </recommendedName>
</protein>
<dbReference type="EMBL" id="LAZR01014365">
    <property type="protein sequence ID" value="KKM17805.1"/>
    <property type="molecule type" value="Genomic_DNA"/>
</dbReference>
<feature type="non-terminal residue" evidence="1">
    <location>
        <position position="1"/>
    </location>
</feature>